<dbReference type="InterPro" id="IPR029025">
    <property type="entry name" value="T3SS_substrate_exporter_C"/>
</dbReference>
<evidence type="ECO:0000256" key="10">
    <source>
        <dbReference type="ARBA" id="ARBA00023136"/>
    </source>
</evidence>
<feature type="transmembrane region" description="Helical" evidence="13">
    <location>
        <begin position="186"/>
        <end position="212"/>
    </location>
</feature>
<keyword evidence="15" id="KW-0282">Flagellum</keyword>
<sequence>MAEGTDDEDKTEEPTQRRLDQAIERGDVANSVEINTFLILGAFTLGLLLAAGPISQAMTASLRGFLAHLHDVPADARGFQDAGLRAGIVWMKALAIPAGLSIVAAIAAGLLQHPIVFSAQSLGLKFERVSPMAGAKRLLGPQAFVQFGKGLAKVGIVGVVVGTILWNDRDRLEVFARLDLAACLPAVLGIAVKLMGGVLAIFLVITLADAFYQRHTWRKRLRMSKEEMKQEHKESEGSPEVKGRMKQIRASRVRKRMMAAVPTATVIVTNPTHYAVALRYEAGMEAPICVAKGVDSLALRIRAIAANHDVPVLENPPLARALHATVDIDEPIPPEHYKAVAEVIGFVMRMRRRAA</sequence>
<feature type="compositionally biased region" description="Acidic residues" evidence="14">
    <location>
        <begin position="1"/>
        <end position="11"/>
    </location>
</feature>
<dbReference type="PANTHER" id="PTHR30531:SF12">
    <property type="entry name" value="FLAGELLAR BIOSYNTHETIC PROTEIN FLHB"/>
    <property type="match status" value="1"/>
</dbReference>
<proteinExistence type="inferred from homology"/>
<dbReference type="PANTHER" id="PTHR30531">
    <property type="entry name" value="FLAGELLAR BIOSYNTHETIC PROTEIN FLHB"/>
    <property type="match status" value="1"/>
</dbReference>
<evidence type="ECO:0000313" key="16">
    <source>
        <dbReference type="Proteomes" id="UP001055102"/>
    </source>
</evidence>
<dbReference type="InterPro" id="IPR006136">
    <property type="entry name" value="FlhB"/>
</dbReference>
<evidence type="ECO:0000256" key="9">
    <source>
        <dbReference type="ARBA" id="ARBA00022989"/>
    </source>
</evidence>
<dbReference type="Gene3D" id="3.40.1690.10">
    <property type="entry name" value="secretion proteins EscU"/>
    <property type="match status" value="1"/>
</dbReference>
<evidence type="ECO:0000256" key="2">
    <source>
        <dbReference type="ARBA" id="ARBA00010690"/>
    </source>
</evidence>
<dbReference type="InterPro" id="IPR006135">
    <property type="entry name" value="T3SS_substrate_exporter"/>
</dbReference>
<accession>A0ABQ4SSU0</accession>
<keyword evidence="15" id="KW-0969">Cilium</keyword>
<keyword evidence="4 13" id="KW-0813">Transport</keyword>
<keyword evidence="7 13" id="KW-1005">Bacterial flagellum biogenesis</keyword>
<protein>
    <recommendedName>
        <fullName evidence="3 13">Flagellar biosynthetic protein FlhB</fullName>
    </recommendedName>
</protein>
<comment type="function">
    <text evidence="12 13">Required for formation of the rod structure in the basal body of the flagellar apparatus. Together with FliI and FliH, may constitute the export apparatus of flagellin.</text>
</comment>
<dbReference type="NCBIfam" id="TIGR00328">
    <property type="entry name" value="flhB"/>
    <property type="match status" value="1"/>
</dbReference>
<comment type="caution">
    <text evidence="13">Lacks conserved residue(s) required for the propagation of feature annotation.</text>
</comment>
<keyword evidence="10 13" id="KW-0472">Membrane</keyword>
<evidence type="ECO:0000256" key="11">
    <source>
        <dbReference type="ARBA" id="ARBA00023225"/>
    </source>
</evidence>
<organism evidence="15 16">
    <name type="scientific">Methylobacterium jeotgali</name>
    <dbReference type="NCBI Taxonomy" id="381630"/>
    <lineage>
        <taxon>Bacteria</taxon>
        <taxon>Pseudomonadati</taxon>
        <taxon>Pseudomonadota</taxon>
        <taxon>Alphaproteobacteria</taxon>
        <taxon>Hyphomicrobiales</taxon>
        <taxon>Methylobacteriaceae</taxon>
        <taxon>Methylobacterium</taxon>
    </lineage>
</organism>
<feature type="transmembrane region" description="Helical" evidence="13">
    <location>
        <begin position="34"/>
        <end position="54"/>
    </location>
</feature>
<evidence type="ECO:0000256" key="3">
    <source>
        <dbReference type="ARBA" id="ARBA00021622"/>
    </source>
</evidence>
<reference evidence="15" key="2">
    <citation type="submission" date="2021-08" db="EMBL/GenBank/DDBJ databases">
        <authorList>
            <person name="Tani A."/>
            <person name="Ola A."/>
            <person name="Ogura Y."/>
            <person name="Katsura K."/>
            <person name="Hayashi T."/>
        </authorList>
    </citation>
    <scope>NUCLEOTIDE SEQUENCE</scope>
    <source>
        <strain evidence="15">LMG 23639</strain>
    </source>
</reference>
<evidence type="ECO:0000256" key="4">
    <source>
        <dbReference type="ARBA" id="ARBA00022448"/>
    </source>
</evidence>
<evidence type="ECO:0000256" key="7">
    <source>
        <dbReference type="ARBA" id="ARBA00022795"/>
    </source>
</evidence>
<keyword evidence="6 13" id="KW-0812">Transmembrane</keyword>
<feature type="region of interest" description="Disordered" evidence="14">
    <location>
        <begin position="1"/>
        <end position="20"/>
    </location>
</feature>
<evidence type="ECO:0000256" key="12">
    <source>
        <dbReference type="ARBA" id="ARBA00025078"/>
    </source>
</evidence>
<feature type="transmembrane region" description="Helical" evidence="13">
    <location>
        <begin position="147"/>
        <end position="166"/>
    </location>
</feature>
<evidence type="ECO:0000256" key="6">
    <source>
        <dbReference type="ARBA" id="ARBA00022692"/>
    </source>
</evidence>
<keyword evidence="16" id="KW-1185">Reference proteome</keyword>
<evidence type="ECO:0000256" key="13">
    <source>
        <dbReference type="RuleBase" id="RU364091"/>
    </source>
</evidence>
<dbReference type="SUPFAM" id="SSF160544">
    <property type="entry name" value="EscU C-terminal domain-like"/>
    <property type="match status" value="1"/>
</dbReference>
<evidence type="ECO:0000256" key="14">
    <source>
        <dbReference type="SAM" id="MobiDB-lite"/>
    </source>
</evidence>
<dbReference type="PRINTS" id="PR00950">
    <property type="entry name" value="TYPE3IMSPROT"/>
</dbReference>
<dbReference type="Pfam" id="PF01312">
    <property type="entry name" value="Bac_export_2"/>
    <property type="match status" value="1"/>
</dbReference>
<gene>
    <name evidence="13 15" type="primary">flhB</name>
    <name evidence="15" type="ORF">AOPFMNJM_1599</name>
</gene>
<keyword evidence="8 13" id="KW-0653">Protein transport</keyword>
<comment type="caution">
    <text evidence="15">The sequence shown here is derived from an EMBL/GenBank/DDBJ whole genome shotgun (WGS) entry which is preliminary data.</text>
</comment>
<dbReference type="Gene3D" id="6.10.250.2080">
    <property type="match status" value="1"/>
</dbReference>
<keyword evidence="5 13" id="KW-1003">Cell membrane</keyword>
<comment type="subcellular location">
    <subcellularLocation>
        <location evidence="1">Cell membrane</location>
        <topology evidence="1">Multi-pass membrane protein</topology>
    </subcellularLocation>
</comment>
<evidence type="ECO:0000256" key="8">
    <source>
        <dbReference type="ARBA" id="ARBA00022927"/>
    </source>
</evidence>
<keyword evidence="9 13" id="KW-1133">Transmembrane helix</keyword>
<keyword evidence="15" id="KW-0966">Cell projection</keyword>
<name>A0ABQ4SSU0_9HYPH</name>
<dbReference type="Proteomes" id="UP001055102">
    <property type="component" value="Unassembled WGS sequence"/>
</dbReference>
<comment type="similarity">
    <text evidence="2 13">Belongs to the type III secretion exporter family.</text>
</comment>
<reference evidence="15" key="1">
    <citation type="journal article" date="2021" name="Front. Microbiol.">
        <title>Comprehensive Comparative Genomics and Phenotyping of Methylobacterium Species.</title>
        <authorList>
            <person name="Alessa O."/>
            <person name="Ogura Y."/>
            <person name="Fujitani Y."/>
            <person name="Takami H."/>
            <person name="Hayashi T."/>
            <person name="Sahin N."/>
            <person name="Tani A."/>
        </authorList>
    </citation>
    <scope>NUCLEOTIDE SEQUENCE</scope>
    <source>
        <strain evidence="15">LMG 23639</strain>
    </source>
</reference>
<keyword evidence="11 13" id="KW-1006">Bacterial flagellum protein export</keyword>
<evidence type="ECO:0000256" key="5">
    <source>
        <dbReference type="ARBA" id="ARBA00022475"/>
    </source>
</evidence>
<evidence type="ECO:0000313" key="15">
    <source>
        <dbReference type="EMBL" id="GJE06284.1"/>
    </source>
</evidence>
<dbReference type="RefSeq" id="WP_238274928.1">
    <property type="nucleotide sequence ID" value="NZ_BPQR01000026.1"/>
</dbReference>
<dbReference type="EMBL" id="BPQR01000026">
    <property type="protein sequence ID" value="GJE06284.1"/>
    <property type="molecule type" value="Genomic_DNA"/>
</dbReference>
<evidence type="ECO:0000256" key="1">
    <source>
        <dbReference type="ARBA" id="ARBA00004651"/>
    </source>
</evidence>